<name>A0AAV2RZS6_MEGNR</name>
<dbReference type="InterPro" id="IPR015915">
    <property type="entry name" value="Kelch-typ_b-propeller"/>
</dbReference>
<proteinExistence type="predicted"/>
<evidence type="ECO:0000313" key="2">
    <source>
        <dbReference type="EMBL" id="CAL4149296.1"/>
    </source>
</evidence>
<keyword evidence="3" id="KW-1185">Reference proteome</keyword>
<dbReference type="PANTHER" id="PTHR46461">
    <property type="entry name" value="KELCH DOMAIN-CONTAINING PROTEIN 3"/>
    <property type="match status" value="1"/>
</dbReference>
<sequence>MWWTVGLEGGPRRVNHAAVTVGDRIYSFGGYCTGENYRTVRCMDVHVLDTVTYRWKVINNQNSDPKAIPFQRYGHTAVAYGPLVYIWGGRNDNKACNTLFCFDTTTHEWSLPQVTGKTPEARDGHSACIINYSMYIFAGYLEFTESYTQDVHALDLHALTWSYVRTVEDAPIYRDFHTATGIDGKMYVWGGREVASGWYQSPDQEEYGSNLYCLDTVNNRWSVIPTTGETPTGRRSHSAFVYEGQIYIFGGYNSKEGQHFNDLHRFDPSKQNWELVHPKGDGPCPRRRQSCCIVGSRMFLFGGTSPHENFEDNIEDDELDEVTLTDRRLMDHNDLHVLDLSPSLKTLCLLRVLELNIDGSCLPFELQATLKVMVTPNNITRPLTNTG</sequence>
<dbReference type="AlphaFoldDB" id="A0AAV2RZS6"/>
<dbReference type="InterPro" id="IPR006652">
    <property type="entry name" value="Kelch_1"/>
</dbReference>
<dbReference type="Gene3D" id="2.120.10.80">
    <property type="entry name" value="Kelch-type beta propeller"/>
    <property type="match status" value="2"/>
</dbReference>
<dbReference type="PANTHER" id="PTHR46461:SF1">
    <property type="entry name" value="KELCH DOMAIN-CONTAINING PROTEIN 3"/>
    <property type="match status" value="1"/>
</dbReference>
<organism evidence="2 3">
    <name type="scientific">Meganyctiphanes norvegica</name>
    <name type="common">Northern krill</name>
    <name type="synonym">Thysanopoda norvegica</name>
    <dbReference type="NCBI Taxonomy" id="48144"/>
    <lineage>
        <taxon>Eukaryota</taxon>
        <taxon>Metazoa</taxon>
        <taxon>Ecdysozoa</taxon>
        <taxon>Arthropoda</taxon>
        <taxon>Crustacea</taxon>
        <taxon>Multicrustacea</taxon>
        <taxon>Malacostraca</taxon>
        <taxon>Eumalacostraca</taxon>
        <taxon>Eucarida</taxon>
        <taxon>Euphausiacea</taxon>
        <taxon>Euphausiidae</taxon>
        <taxon>Meganyctiphanes</taxon>
    </lineage>
</organism>
<dbReference type="GO" id="GO:0003682">
    <property type="term" value="F:chromatin binding"/>
    <property type="evidence" value="ECO:0007669"/>
    <property type="project" value="InterPro"/>
</dbReference>
<dbReference type="Proteomes" id="UP001497623">
    <property type="component" value="Unassembled WGS sequence"/>
</dbReference>
<dbReference type="EMBL" id="CAXKWB010036950">
    <property type="protein sequence ID" value="CAL4149296.1"/>
    <property type="molecule type" value="Genomic_DNA"/>
</dbReference>
<accession>A0AAV2RZS6</accession>
<evidence type="ECO:0000313" key="3">
    <source>
        <dbReference type="Proteomes" id="UP001497623"/>
    </source>
</evidence>
<dbReference type="Pfam" id="PF01344">
    <property type="entry name" value="Kelch_1"/>
    <property type="match status" value="1"/>
</dbReference>
<reference evidence="2 3" key="1">
    <citation type="submission" date="2024-05" db="EMBL/GenBank/DDBJ databases">
        <authorList>
            <person name="Wallberg A."/>
        </authorList>
    </citation>
    <scope>NUCLEOTIDE SEQUENCE [LARGE SCALE GENOMIC DNA]</scope>
</reference>
<protein>
    <recommendedName>
        <fullName evidence="4">Kelch domain-containing protein 3</fullName>
    </recommendedName>
</protein>
<dbReference type="SUPFAM" id="SSF117281">
    <property type="entry name" value="Kelch motif"/>
    <property type="match status" value="1"/>
</dbReference>
<dbReference type="InterPro" id="IPR052637">
    <property type="entry name" value="KLHDC3-like"/>
</dbReference>
<dbReference type="Pfam" id="PF24681">
    <property type="entry name" value="Kelch_KLHDC2_KLHL20_DRC7"/>
    <property type="match status" value="1"/>
</dbReference>
<evidence type="ECO:0000256" key="1">
    <source>
        <dbReference type="ARBA" id="ARBA00022441"/>
    </source>
</evidence>
<evidence type="ECO:0008006" key="4">
    <source>
        <dbReference type="Google" id="ProtNLM"/>
    </source>
</evidence>
<dbReference type="GO" id="GO:0005737">
    <property type="term" value="C:cytoplasm"/>
    <property type="evidence" value="ECO:0007669"/>
    <property type="project" value="TreeGrafter"/>
</dbReference>
<gene>
    <name evidence="2" type="ORF">MNOR_LOCUS30378</name>
</gene>
<dbReference type="SMART" id="SM00612">
    <property type="entry name" value="Kelch"/>
    <property type="match status" value="2"/>
</dbReference>
<comment type="caution">
    <text evidence="2">The sequence shown here is derived from an EMBL/GenBank/DDBJ whole genome shotgun (WGS) entry which is preliminary data.</text>
</comment>
<keyword evidence="1" id="KW-0880">Kelch repeat</keyword>